<dbReference type="EMBL" id="JAIZAY010000005">
    <property type="protein sequence ID" value="KAJ8041315.1"/>
    <property type="molecule type" value="Genomic_DNA"/>
</dbReference>
<dbReference type="InterPro" id="IPR038765">
    <property type="entry name" value="Papain-like_cys_pep_sf"/>
</dbReference>
<dbReference type="SUPFAM" id="SSF54001">
    <property type="entry name" value="Cysteine proteinases"/>
    <property type="match status" value="1"/>
</dbReference>
<evidence type="ECO:0000313" key="1">
    <source>
        <dbReference type="EMBL" id="KAJ8041315.1"/>
    </source>
</evidence>
<dbReference type="Gene3D" id="3.40.395.10">
    <property type="entry name" value="Adenoviral Proteinase, Chain A"/>
    <property type="match status" value="1"/>
</dbReference>
<dbReference type="OrthoDB" id="6417850at2759"/>
<name>A0A9Q1CAV0_HOLLE</name>
<gene>
    <name evidence="1" type="ORF">HOLleu_12103</name>
</gene>
<sequence>MNTVQLLQTIKSDSIVRNYFHGVFPSDCLPRERFPFPRAFIANTDKADKPGSHWVAMYFDDNGADFFDSFGRTPEECSPYFEHFLKKHSNIIQWNKKRLQGYMSTVCGQYCLFFLLHRCRNLSMNTIIGKFTDDPSFNDSLVNDFITKRYSLDLKVSDHEYIVLQIARKLTDKYY</sequence>
<dbReference type="AlphaFoldDB" id="A0A9Q1CAV0"/>
<keyword evidence="2" id="KW-1185">Reference proteome</keyword>
<accession>A0A9Q1CAV0</accession>
<dbReference type="Proteomes" id="UP001152320">
    <property type="component" value="Chromosome 5"/>
</dbReference>
<protein>
    <submittedName>
        <fullName evidence="1">Uncharacterized protein</fullName>
    </submittedName>
</protein>
<comment type="caution">
    <text evidence="1">The sequence shown here is derived from an EMBL/GenBank/DDBJ whole genome shotgun (WGS) entry which is preliminary data.</text>
</comment>
<evidence type="ECO:0000313" key="2">
    <source>
        <dbReference type="Proteomes" id="UP001152320"/>
    </source>
</evidence>
<proteinExistence type="predicted"/>
<organism evidence="1 2">
    <name type="scientific">Holothuria leucospilota</name>
    <name type="common">Black long sea cucumber</name>
    <name type="synonym">Mertensiothuria leucospilota</name>
    <dbReference type="NCBI Taxonomy" id="206669"/>
    <lineage>
        <taxon>Eukaryota</taxon>
        <taxon>Metazoa</taxon>
        <taxon>Echinodermata</taxon>
        <taxon>Eleutherozoa</taxon>
        <taxon>Echinozoa</taxon>
        <taxon>Holothuroidea</taxon>
        <taxon>Aspidochirotacea</taxon>
        <taxon>Aspidochirotida</taxon>
        <taxon>Holothuriidae</taxon>
        <taxon>Holothuria</taxon>
    </lineage>
</organism>
<reference evidence="1" key="1">
    <citation type="submission" date="2021-10" db="EMBL/GenBank/DDBJ databases">
        <title>Tropical sea cucumber genome reveals ecological adaptation and Cuvierian tubules defense mechanism.</title>
        <authorList>
            <person name="Chen T."/>
        </authorList>
    </citation>
    <scope>NUCLEOTIDE SEQUENCE</scope>
    <source>
        <strain evidence="1">Nanhai2018</strain>
        <tissue evidence="1">Muscle</tissue>
    </source>
</reference>